<name>A0A0C2VS63_RHOER</name>
<dbReference type="Pfam" id="PF16640">
    <property type="entry name" value="Big_3_5"/>
    <property type="match status" value="1"/>
</dbReference>
<accession>A0A0C2VS63</accession>
<dbReference type="RefSeq" id="WP_020968624.1">
    <property type="nucleotide sequence ID" value="NZ_CP011295.1"/>
</dbReference>
<feature type="chain" id="PRO_5041037718" description="Bacterial Ig-like domain-containing protein" evidence="2">
    <location>
        <begin position="23"/>
        <end position="404"/>
    </location>
</feature>
<reference evidence="5 7" key="2">
    <citation type="submission" date="2020-03" db="EMBL/GenBank/DDBJ databases">
        <title>Screen low temperature-resistant strains for efficient degradation of petroleum hydrocarbons under the low temperature.</title>
        <authorList>
            <person name="Wang Y."/>
            <person name="Chen J."/>
        </authorList>
    </citation>
    <scope>NUCLEOTIDE SEQUENCE [LARGE SCALE GENOMIC DNA]</scope>
    <source>
        <strain evidence="5 7">KB1</strain>
    </source>
</reference>
<reference evidence="4 6" key="1">
    <citation type="journal article" date="2017" name="Poromechanics V (2013)">
        <title>Genomic Characterization of the Arsenic-Tolerant Actinobacterium, &lt;i&gt;Rhodococcus erythropolis&lt;/i&gt; S43.</title>
        <authorList>
            <person name="Retamal-Morales G."/>
            <person name="Mehnert M."/>
            <person name="Schwabe R."/>
            <person name="Tischler D."/>
            <person name="Schloemann M."/>
            <person name="Levican G.J."/>
        </authorList>
    </citation>
    <scope>NUCLEOTIDE SEQUENCE [LARGE SCALE GENOMIC DNA]</scope>
    <source>
        <strain evidence="4 6">S43</strain>
    </source>
</reference>
<dbReference type="AlphaFoldDB" id="A0A0C2VS63"/>
<dbReference type="Gene3D" id="2.60.40.10">
    <property type="entry name" value="Immunoglobulins"/>
    <property type="match status" value="1"/>
</dbReference>
<evidence type="ECO:0000313" key="6">
    <source>
        <dbReference type="Proteomes" id="UP000325576"/>
    </source>
</evidence>
<feature type="region of interest" description="Disordered" evidence="1">
    <location>
        <begin position="366"/>
        <end position="404"/>
    </location>
</feature>
<evidence type="ECO:0000256" key="1">
    <source>
        <dbReference type="SAM" id="MobiDB-lite"/>
    </source>
</evidence>
<dbReference type="EMBL" id="MRBO01000780">
    <property type="protein sequence ID" value="KAB2581826.1"/>
    <property type="molecule type" value="Genomic_DNA"/>
</dbReference>
<dbReference type="InterPro" id="IPR032109">
    <property type="entry name" value="Big_3_5"/>
</dbReference>
<organism evidence="4 6">
    <name type="scientific">Rhodococcus erythropolis</name>
    <name type="common">Arthrobacter picolinophilus</name>
    <dbReference type="NCBI Taxonomy" id="1833"/>
    <lineage>
        <taxon>Bacteria</taxon>
        <taxon>Bacillati</taxon>
        <taxon>Actinomycetota</taxon>
        <taxon>Actinomycetes</taxon>
        <taxon>Mycobacteriales</taxon>
        <taxon>Nocardiaceae</taxon>
        <taxon>Rhodococcus</taxon>
        <taxon>Rhodococcus erythropolis group</taxon>
    </lineage>
</organism>
<gene>
    <name evidence="4" type="ORF">BS297_28860</name>
    <name evidence="5" type="ORF">G9444_1226</name>
</gene>
<evidence type="ECO:0000256" key="2">
    <source>
        <dbReference type="SAM" id="SignalP"/>
    </source>
</evidence>
<evidence type="ECO:0000259" key="3">
    <source>
        <dbReference type="Pfam" id="PF16640"/>
    </source>
</evidence>
<sequence length="404" mass="40111">MSKRLLNAALLTGLLAGGTAVAVIPATAAPVAETTSTTFQVTCRAVPSAFSGPSSDGKPATVRVSAPSVVAPGQVFDIEVDPGSVQIPNDVSGASVKKISRLKIDLPIPTNAEFVSATVTDPGNVVAGKPASVIRVNEDGTPAADGPILRLSGANEAIGNSPSSSSGAHGGLAINAQSGAETNIVFPKIRITVKAGPSGAVETNVRTSGAAGTFGGPESFLTFLPQVSHWLAGTIWAPTSCSPRDGETGPLNAGAGALASTKIDGDLGPVDPEPGADIVTTLEGPTTAATGTKVSFASHVDPENATGTVQFMVDGKPVGDPRPVVRGIARLDLTFGKAGTKSVTAVFTATGDEAKYTSAAHMLTVTGDSTGPVDPDPTDPGTPGGLGSLESVLPQLPTGSLGGK</sequence>
<feature type="signal peptide" evidence="2">
    <location>
        <begin position="1"/>
        <end position="22"/>
    </location>
</feature>
<dbReference type="Proteomes" id="UP000325576">
    <property type="component" value="Unassembled WGS sequence"/>
</dbReference>
<evidence type="ECO:0000313" key="7">
    <source>
        <dbReference type="Proteomes" id="UP000502345"/>
    </source>
</evidence>
<proteinExistence type="predicted"/>
<evidence type="ECO:0000313" key="4">
    <source>
        <dbReference type="EMBL" id="KAB2581826.1"/>
    </source>
</evidence>
<keyword evidence="2" id="KW-0732">Signal</keyword>
<feature type="domain" description="Bacterial Ig-like" evidence="3">
    <location>
        <begin position="284"/>
        <end position="366"/>
    </location>
</feature>
<protein>
    <recommendedName>
        <fullName evidence="3">Bacterial Ig-like domain-containing protein</fullName>
    </recommendedName>
</protein>
<dbReference type="InterPro" id="IPR013783">
    <property type="entry name" value="Ig-like_fold"/>
</dbReference>
<evidence type="ECO:0000313" key="5">
    <source>
        <dbReference type="EMBL" id="QIP38470.1"/>
    </source>
</evidence>
<dbReference type="KEGG" id="reb:XU06_05485"/>
<dbReference type="GO" id="GO:0005975">
    <property type="term" value="P:carbohydrate metabolic process"/>
    <property type="evidence" value="ECO:0007669"/>
    <property type="project" value="UniProtKB-ARBA"/>
</dbReference>
<dbReference type="EMBL" id="CP050124">
    <property type="protein sequence ID" value="QIP38470.1"/>
    <property type="molecule type" value="Genomic_DNA"/>
</dbReference>
<dbReference type="Proteomes" id="UP000502345">
    <property type="component" value="Chromosome"/>
</dbReference>